<reference evidence="2 3" key="1">
    <citation type="journal article" date="2016" name="Nat. Commun.">
        <title>Thousands of microbial genomes shed light on interconnected biogeochemical processes in an aquifer system.</title>
        <authorList>
            <person name="Anantharaman K."/>
            <person name="Brown C.T."/>
            <person name="Hug L.A."/>
            <person name="Sharon I."/>
            <person name="Castelle C.J."/>
            <person name="Probst A.J."/>
            <person name="Thomas B.C."/>
            <person name="Singh A."/>
            <person name="Wilkins M.J."/>
            <person name="Karaoz U."/>
            <person name="Brodie E.L."/>
            <person name="Williams K.H."/>
            <person name="Hubbard S.S."/>
            <person name="Banfield J.F."/>
        </authorList>
    </citation>
    <scope>NUCLEOTIDE SEQUENCE [LARGE SCALE GENOMIC DNA]</scope>
</reference>
<sequence length="293" mass="32818">MDRERLTITLKKSILDKVDELIDGTRLRNRSHTIETLISRSLTPKINTAVILAGGRGINMRPFTFEMPKGLFPVGGKPILEHLVELLRSYNIRNLIFSIGMLGEKIEQFFTDGQKFGVKITYVKEKKALGTAGALVLAKKYLKDTSFIVIHGDILIDINLNDLITFHFDNNALATIALTTVVDPSQYGEVILHGSKIIDFIEKPQKGQQKSQLISCGLYVVNREIFSYLPKEGSAQLENIFPRFAKLRLLSGFPFEGQFMDIGTPASYEKAIKKWASLKKGSVTSVESDLLVR</sequence>
<comment type="caution">
    <text evidence="2">The sequence shown here is derived from an EMBL/GenBank/DDBJ whole genome shotgun (WGS) entry which is preliminary data.</text>
</comment>
<dbReference type="PANTHER" id="PTHR22572">
    <property type="entry name" value="SUGAR-1-PHOSPHATE GUANYL TRANSFERASE"/>
    <property type="match status" value="1"/>
</dbReference>
<dbReference type="Gene3D" id="3.90.550.10">
    <property type="entry name" value="Spore Coat Polysaccharide Biosynthesis Protein SpsA, Chain A"/>
    <property type="match status" value="1"/>
</dbReference>
<protein>
    <recommendedName>
        <fullName evidence="1">Nucleotidyl transferase domain-containing protein</fullName>
    </recommendedName>
</protein>
<dbReference type="CDD" id="cd04181">
    <property type="entry name" value="NTP_transferase"/>
    <property type="match status" value="1"/>
</dbReference>
<dbReference type="Proteomes" id="UP000177396">
    <property type="component" value="Unassembled WGS sequence"/>
</dbReference>
<dbReference type="AlphaFoldDB" id="A0A1F5YEY8"/>
<dbReference type="SUPFAM" id="SSF53448">
    <property type="entry name" value="Nucleotide-diphospho-sugar transferases"/>
    <property type="match status" value="1"/>
</dbReference>
<evidence type="ECO:0000313" key="2">
    <source>
        <dbReference type="EMBL" id="OGF98735.1"/>
    </source>
</evidence>
<evidence type="ECO:0000313" key="3">
    <source>
        <dbReference type="Proteomes" id="UP000177396"/>
    </source>
</evidence>
<dbReference type="InterPro" id="IPR050486">
    <property type="entry name" value="Mannose-1P_guanyltransferase"/>
</dbReference>
<dbReference type="InterPro" id="IPR029044">
    <property type="entry name" value="Nucleotide-diphossugar_trans"/>
</dbReference>
<feature type="domain" description="Nucleotidyl transferase" evidence="1">
    <location>
        <begin position="49"/>
        <end position="274"/>
    </location>
</feature>
<dbReference type="EMBL" id="MFJB01000089">
    <property type="protein sequence ID" value="OGF98735.1"/>
    <property type="molecule type" value="Genomic_DNA"/>
</dbReference>
<accession>A0A1F5YEY8</accession>
<organism evidence="2 3">
    <name type="scientific">Candidatus Gottesmanbacteria bacterium RBG_16_38_7b</name>
    <dbReference type="NCBI Taxonomy" id="1798372"/>
    <lineage>
        <taxon>Bacteria</taxon>
        <taxon>Candidatus Gottesmaniibacteriota</taxon>
    </lineage>
</organism>
<proteinExistence type="predicted"/>
<evidence type="ECO:0000259" key="1">
    <source>
        <dbReference type="Pfam" id="PF00483"/>
    </source>
</evidence>
<gene>
    <name evidence="2" type="ORF">A2153_00270</name>
</gene>
<name>A0A1F5YEY8_9BACT</name>
<dbReference type="Pfam" id="PF00483">
    <property type="entry name" value="NTP_transferase"/>
    <property type="match status" value="1"/>
</dbReference>
<dbReference type="InterPro" id="IPR005835">
    <property type="entry name" value="NTP_transferase_dom"/>
</dbReference>